<reference evidence="1 2" key="1">
    <citation type="journal article" date="2017" name="Genome Announc.">
        <title>Draft Genome Sequence of a Sporulating and Motile Strain of Lachnotalea glycerini Isolated from Water in Quebec City, Canada.</title>
        <authorList>
            <person name="Maheux A.F."/>
            <person name="Boudreau D.K."/>
            <person name="Berube E."/>
            <person name="Boissinot M."/>
            <person name="Raymond F."/>
            <person name="Brodeur S."/>
            <person name="Corbeil J."/>
            <person name="Isabel S."/>
            <person name="Omar R.F."/>
            <person name="Bergeron M.G."/>
        </authorList>
    </citation>
    <scope>NUCLEOTIDE SEQUENCE [LARGE SCALE GENOMIC DNA]</scope>
    <source>
        <strain evidence="1 2">CCRI-19302</strain>
    </source>
</reference>
<dbReference type="EMBL" id="NOKA02000037">
    <property type="protein sequence ID" value="RDY30427.1"/>
    <property type="molecule type" value="Genomic_DNA"/>
</dbReference>
<sequence>MRPAKPRNPPYRAEWRITRQFYDTDGNLIQTLDGTGSEASFWYDMGGRRTRIETKGKATGSYTYDAFRNITENNCSKANQNIRKI</sequence>
<accession>A0A371JCL9</accession>
<protein>
    <recommendedName>
        <fullName evidence="3">YD repeat-containing protein</fullName>
    </recommendedName>
</protein>
<dbReference type="NCBIfam" id="TIGR01643">
    <property type="entry name" value="YD_repeat_2x"/>
    <property type="match status" value="1"/>
</dbReference>
<dbReference type="OrthoDB" id="9815752at2"/>
<name>A0A371JCL9_9FIRM</name>
<evidence type="ECO:0000313" key="1">
    <source>
        <dbReference type="EMBL" id="RDY30427.1"/>
    </source>
</evidence>
<organism evidence="1 2">
    <name type="scientific">Lachnotalea glycerini</name>
    <dbReference type="NCBI Taxonomy" id="1763509"/>
    <lineage>
        <taxon>Bacteria</taxon>
        <taxon>Bacillati</taxon>
        <taxon>Bacillota</taxon>
        <taxon>Clostridia</taxon>
        <taxon>Lachnospirales</taxon>
        <taxon>Lachnospiraceae</taxon>
        <taxon>Lachnotalea</taxon>
    </lineage>
</organism>
<keyword evidence="2" id="KW-1185">Reference proteome</keyword>
<dbReference type="Proteomes" id="UP000216411">
    <property type="component" value="Unassembled WGS sequence"/>
</dbReference>
<gene>
    <name evidence="1" type="ORF">CG710_014605</name>
</gene>
<evidence type="ECO:0008006" key="3">
    <source>
        <dbReference type="Google" id="ProtNLM"/>
    </source>
</evidence>
<dbReference type="AlphaFoldDB" id="A0A371JCL9"/>
<comment type="caution">
    <text evidence="1">The sequence shown here is derived from an EMBL/GenBank/DDBJ whole genome shotgun (WGS) entry which is preliminary data.</text>
</comment>
<evidence type="ECO:0000313" key="2">
    <source>
        <dbReference type="Proteomes" id="UP000216411"/>
    </source>
</evidence>
<proteinExistence type="predicted"/>
<dbReference type="InterPro" id="IPR006530">
    <property type="entry name" value="YD"/>
</dbReference>
<dbReference type="Gene3D" id="2.180.10.10">
    <property type="entry name" value="RHS repeat-associated core"/>
    <property type="match status" value="1"/>
</dbReference>